<dbReference type="PANTHER" id="PTHR43649">
    <property type="entry name" value="ARABINOSE-BINDING PROTEIN-RELATED"/>
    <property type="match status" value="1"/>
</dbReference>
<evidence type="ECO:0000256" key="1">
    <source>
        <dbReference type="ARBA" id="ARBA00004196"/>
    </source>
</evidence>
<keyword evidence="3" id="KW-0813">Transport</keyword>
<dbReference type="SUPFAM" id="SSF53850">
    <property type="entry name" value="Periplasmic binding protein-like II"/>
    <property type="match status" value="1"/>
</dbReference>
<comment type="subcellular location">
    <subcellularLocation>
        <location evidence="1">Cell envelope</location>
    </subcellularLocation>
</comment>
<dbReference type="RefSeq" id="WP_163740942.1">
    <property type="nucleotide sequence ID" value="NZ_JAAGOA010000014.1"/>
</dbReference>
<dbReference type="InterPro" id="IPR006059">
    <property type="entry name" value="SBP"/>
</dbReference>
<evidence type="ECO:0000256" key="2">
    <source>
        <dbReference type="ARBA" id="ARBA00008520"/>
    </source>
</evidence>
<evidence type="ECO:0000256" key="3">
    <source>
        <dbReference type="ARBA" id="ARBA00022448"/>
    </source>
</evidence>
<dbReference type="Gene3D" id="3.40.190.10">
    <property type="entry name" value="Periplasmic binding protein-like II"/>
    <property type="match status" value="1"/>
</dbReference>
<evidence type="ECO:0000256" key="5">
    <source>
        <dbReference type="SAM" id="MobiDB-lite"/>
    </source>
</evidence>
<dbReference type="GO" id="GO:0030313">
    <property type="term" value="C:cell envelope"/>
    <property type="evidence" value="ECO:0007669"/>
    <property type="project" value="UniProtKB-SubCell"/>
</dbReference>
<evidence type="ECO:0000256" key="6">
    <source>
        <dbReference type="SAM" id="SignalP"/>
    </source>
</evidence>
<dbReference type="Pfam" id="PF13416">
    <property type="entry name" value="SBP_bac_8"/>
    <property type="match status" value="1"/>
</dbReference>
<keyword evidence="8" id="KW-1185">Reference proteome</keyword>
<keyword evidence="4 6" id="KW-0732">Signal</keyword>
<dbReference type="EMBL" id="JAAGOA010000014">
    <property type="protein sequence ID" value="NEE02434.1"/>
    <property type="molecule type" value="Genomic_DNA"/>
</dbReference>
<reference evidence="7 8" key="1">
    <citation type="submission" date="2020-02" db="EMBL/GenBank/DDBJ databases">
        <authorList>
            <person name="Li X.-J."/>
            <person name="Han X.-M."/>
        </authorList>
    </citation>
    <scope>NUCLEOTIDE SEQUENCE [LARGE SCALE GENOMIC DNA]</scope>
    <source>
        <strain evidence="7 8">CCTCC AB 2017055</strain>
    </source>
</reference>
<dbReference type="Proteomes" id="UP000475214">
    <property type="component" value="Unassembled WGS sequence"/>
</dbReference>
<dbReference type="PANTHER" id="PTHR43649:SF31">
    <property type="entry name" value="SN-GLYCEROL-3-PHOSPHATE-BINDING PERIPLASMIC PROTEIN UGPB"/>
    <property type="match status" value="1"/>
</dbReference>
<dbReference type="PROSITE" id="PS51318">
    <property type="entry name" value="TAT"/>
    <property type="match status" value="1"/>
</dbReference>
<feature type="compositionally biased region" description="Low complexity" evidence="5">
    <location>
        <begin position="47"/>
        <end position="56"/>
    </location>
</feature>
<comment type="similarity">
    <text evidence="2">Belongs to the bacterial solute-binding protein 1 family.</text>
</comment>
<dbReference type="AlphaFoldDB" id="A0A6L9SCL4"/>
<dbReference type="InterPro" id="IPR050490">
    <property type="entry name" value="Bact_solute-bd_prot1"/>
</dbReference>
<feature type="signal peptide" evidence="6">
    <location>
        <begin position="1"/>
        <end position="38"/>
    </location>
</feature>
<feature type="chain" id="PRO_5026647939" evidence="6">
    <location>
        <begin position="39"/>
        <end position="561"/>
    </location>
</feature>
<protein>
    <submittedName>
        <fullName evidence="7">Extracellular solute-binding protein</fullName>
    </submittedName>
</protein>
<sequence>MKGSRTLAISRTPTITRRTLLRAAVASGAAIAAGPALASCGDGGPGSRSSSGGTDSETVSLPSYVPVSNVPEPDLPGSELGVQPGYFTAPTNLVKSVPSAPGSGEPLKAMVITYNPPAPNSQYIAAVNEELNAEIDFDFVPDAEYETRFAAVSAGGDLPELIQLPVWANLPRLADFLDAACVDLSDKLSGDNVKKYPNLAAIPELSWRNARINGRIYGVPKASNPFGRATFYRKDLFEQRSIPMPTNADEFLEICQELTDRKEGRYAIGDTNTGAYGPFSLFLIRAMFNVPNLWRHDDSGLTYYIETDEFKESIAYTRTLWEAGVFHPDSPTMDGPTVNDHYSTGRIFIHEGGNGGWLPQIKNNIDHNPDFQTAAIFPFGHDGGEPTYWLSEGTFSFAAVTKTAEDRVDEMLGIMNYCAAPFGSTEDQLLNYGVEGVHHTMTDQGPSLTDLGNKEVYNSYRYLTASVQALYYAGHEDDYTKPFHAWQQRIAEIGLPNPTIGYYSLSASEKKATLNQLVTDEVTNIVLGRKDVTALDDLPKTWASEGGDQVRREYEEAIEQA</sequence>
<evidence type="ECO:0000313" key="7">
    <source>
        <dbReference type="EMBL" id="NEE02434.1"/>
    </source>
</evidence>
<proteinExistence type="inferred from homology"/>
<evidence type="ECO:0000256" key="4">
    <source>
        <dbReference type="ARBA" id="ARBA00022729"/>
    </source>
</evidence>
<feature type="region of interest" description="Disordered" evidence="5">
    <location>
        <begin position="36"/>
        <end position="61"/>
    </location>
</feature>
<accession>A0A6L9SCL4</accession>
<gene>
    <name evidence="7" type="ORF">G1H10_19880</name>
</gene>
<dbReference type="InterPro" id="IPR006311">
    <property type="entry name" value="TAT_signal"/>
</dbReference>
<comment type="caution">
    <text evidence="7">The sequence shown here is derived from an EMBL/GenBank/DDBJ whole genome shotgun (WGS) entry which is preliminary data.</text>
</comment>
<organism evidence="7 8">
    <name type="scientific">Phytoactinopolyspora halotolerans</name>
    <dbReference type="NCBI Taxonomy" id="1981512"/>
    <lineage>
        <taxon>Bacteria</taxon>
        <taxon>Bacillati</taxon>
        <taxon>Actinomycetota</taxon>
        <taxon>Actinomycetes</taxon>
        <taxon>Jiangellales</taxon>
        <taxon>Jiangellaceae</taxon>
        <taxon>Phytoactinopolyspora</taxon>
    </lineage>
</organism>
<evidence type="ECO:0000313" key="8">
    <source>
        <dbReference type="Proteomes" id="UP000475214"/>
    </source>
</evidence>
<name>A0A6L9SCL4_9ACTN</name>